<dbReference type="InterPro" id="IPR001137">
    <property type="entry name" value="Glyco_hydro_11"/>
</dbReference>
<comment type="catalytic activity">
    <reaction evidence="1 9 10">
        <text>Endohydrolysis of (1-&gt;4)-beta-D-xylosidic linkages in xylans.</text>
        <dbReference type="EC" id="3.2.1.8"/>
    </reaction>
</comment>
<dbReference type="PANTHER" id="PTHR46828">
    <property type="entry name" value="ENDO-1,4-BETA-XYLANASE A-RELATED"/>
    <property type="match status" value="1"/>
</dbReference>
<dbReference type="RefSeq" id="WP_256506315.1">
    <property type="nucleotide sequence ID" value="NZ_CP101740.1"/>
</dbReference>
<comment type="pathway">
    <text evidence="2 9 10">Glycan degradation; xylan degradation.</text>
</comment>
<dbReference type="Gene3D" id="2.60.120.180">
    <property type="match status" value="1"/>
</dbReference>
<evidence type="ECO:0000256" key="8">
    <source>
        <dbReference type="ARBA" id="ARBA00023326"/>
    </source>
</evidence>
<gene>
    <name evidence="12" type="ORF">NMP03_15135</name>
</gene>
<evidence type="ECO:0000256" key="3">
    <source>
        <dbReference type="ARBA" id="ARBA00012590"/>
    </source>
</evidence>
<evidence type="ECO:0000256" key="10">
    <source>
        <dbReference type="RuleBase" id="RU362015"/>
    </source>
</evidence>
<dbReference type="PANTHER" id="PTHR46828:SF2">
    <property type="entry name" value="ENDO-1,4-BETA-XYLANASE A-RELATED"/>
    <property type="match status" value="1"/>
</dbReference>
<dbReference type="EC" id="3.2.1.8" evidence="3 9"/>
<dbReference type="InterPro" id="IPR033123">
    <property type="entry name" value="GH11_dom"/>
</dbReference>
<evidence type="ECO:0000256" key="1">
    <source>
        <dbReference type="ARBA" id="ARBA00000681"/>
    </source>
</evidence>
<keyword evidence="4 9" id="KW-0858">Xylan degradation</keyword>
<protein>
    <recommendedName>
        <fullName evidence="3 9">Endo-1,4-beta-xylanase</fullName>
        <ecNumber evidence="3 9">3.2.1.8</ecNumber>
    </recommendedName>
</protein>
<dbReference type="EMBL" id="CP101740">
    <property type="protein sequence ID" value="UUL82482.1"/>
    <property type="molecule type" value="Genomic_DNA"/>
</dbReference>
<organism evidence="12 13">
    <name type="scientific">Sphingomonas qomolangmaensis</name>
    <dbReference type="NCBI Taxonomy" id="2918765"/>
    <lineage>
        <taxon>Bacteria</taxon>
        <taxon>Pseudomonadati</taxon>
        <taxon>Pseudomonadota</taxon>
        <taxon>Alphaproteobacteria</taxon>
        <taxon>Sphingomonadales</taxon>
        <taxon>Sphingomonadaceae</taxon>
        <taxon>Sphingomonas</taxon>
    </lineage>
</organism>
<sequence length="226" mass="25521">MKYFEPIALALVAILLPAAHQPDPATRQLCSNQTGMHDGYFFTFWKSSGDACMTLGRRGRYTTDYRLGARENLVAGKGWRVGSQTRTIGYKVNRFEAGTNSYLTLYGWSTDPLIEYYIVEDWGSNFTPPGDDAKPLGTVRSDGGIYTIHRTQRVEQPSIRGTQTFYQYWSVRTQRQTFGKDRTITFANHVAAWRKAGMQLGTMHYQVLATEGFGSKGNSAVTLWQE</sequence>
<feature type="active site" description="Proton donor" evidence="9">
    <location>
        <position position="211"/>
    </location>
</feature>
<evidence type="ECO:0000256" key="9">
    <source>
        <dbReference type="PROSITE-ProRule" id="PRU01097"/>
    </source>
</evidence>
<keyword evidence="5 9" id="KW-0378">Hydrolase</keyword>
<comment type="similarity">
    <text evidence="9 10">Belongs to the glycosyl hydrolase 11 (cellulase G) family.</text>
</comment>
<keyword evidence="13" id="KW-1185">Reference proteome</keyword>
<evidence type="ECO:0000313" key="13">
    <source>
        <dbReference type="Proteomes" id="UP001058533"/>
    </source>
</evidence>
<dbReference type="PROSITE" id="PS51761">
    <property type="entry name" value="GH11_3"/>
    <property type="match status" value="1"/>
</dbReference>
<evidence type="ECO:0000313" key="12">
    <source>
        <dbReference type="EMBL" id="UUL82482.1"/>
    </source>
</evidence>
<evidence type="ECO:0000256" key="6">
    <source>
        <dbReference type="ARBA" id="ARBA00023277"/>
    </source>
</evidence>
<proteinExistence type="inferred from homology"/>
<evidence type="ECO:0000256" key="4">
    <source>
        <dbReference type="ARBA" id="ARBA00022651"/>
    </source>
</evidence>
<feature type="domain" description="GH11" evidence="11">
    <location>
        <begin position="28"/>
        <end position="224"/>
    </location>
</feature>
<dbReference type="PROSITE" id="PS00776">
    <property type="entry name" value="GH11_1"/>
    <property type="match status" value="1"/>
</dbReference>
<dbReference type="PRINTS" id="PR00911">
    <property type="entry name" value="GLHYDRLASE11"/>
</dbReference>
<dbReference type="InterPro" id="IPR013320">
    <property type="entry name" value="ConA-like_dom_sf"/>
</dbReference>
<keyword evidence="8 9" id="KW-0624">Polysaccharide degradation</keyword>
<keyword evidence="6 9" id="KW-0119">Carbohydrate metabolism</keyword>
<evidence type="ECO:0000256" key="5">
    <source>
        <dbReference type="ARBA" id="ARBA00022801"/>
    </source>
</evidence>
<reference evidence="12" key="1">
    <citation type="submission" date="2022-07" db="EMBL/GenBank/DDBJ databases">
        <title>Sphingomonas sp. nov., a novel bacterium isolated from the north slope of the Mount Everest.</title>
        <authorList>
            <person name="Cui X."/>
            <person name="Liu Y."/>
        </authorList>
    </citation>
    <scope>NUCLEOTIDE SEQUENCE</scope>
    <source>
        <strain evidence="12">S5-59</strain>
    </source>
</reference>
<dbReference type="InterPro" id="IPR013319">
    <property type="entry name" value="GH11/12"/>
</dbReference>
<name>A0ABY5L6S6_9SPHN</name>
<keyword evidence="7 9" id="KW-0326">Glycosidase</keyword>
<feature type="active site" description="Nucleophile" evidence="9">
    <location>
        <position position="115"/>
    </location>
</feature>
<dbReference type="SUPFAM" id="SSF49899">
    <property type="entry name" value="Concanavalin A-like lectins/glucanases"/>
    <property type="match status" value="1"/>
</dbReference>
<dbReference type="InterPro" id="IPR018208">
    <property type="entry name" value="GH11_AS_1"/>
</dbReference>
<evidence type="ECO:0000259" key="11">
    <source>
        <dbReference type="PROSITE" id="PS51761"/>
    </source>
</evidence>
<evidence type="ECO:0000256" key="2">
    <source>
        <dbReference type="ARBA" id="ARBA00004851"/>
    </source>
</evidence>
<evidence type="ECO:0000256" key="7">
    <source>
        <dbReference type="ARBA" id="ARBA00023295"/>
    </source>
</evidence>
<accession>A0ABY5L6S6</accession>
<dbReference type="Pfam" id="PF00457">
    <property type="entry name" value="Glyco_hydro_11"/>
    <property type="match status" value="1"/>
</dbReference>
<dbReference type="Proteomes" id="UP001058533">
    <property type="component" value="Chromosome"/>
</dbReference>
<dbReference type="GO" id="GO:0016787">
    <property type="term" value="F:hydrolase activity"/>
    <property type="evidence" value="ECO:0007669"/>
    <property type="project" value="UniProtKB-KW"/>
</dbReference>